<dbReference type="CDD" id="cd00038">
    <property type="entry name" value="CAP_ED"/>
    <property type="match status" value="1"/>
</dbReference>
<evidence type="ECO:0000313" key="6">
    <source>
        <dbReference type="EMBL" id="QBM29810.1"/>
    </source>
</evidence>
<protein>
    <submittedName>
        <fullName evidence="6">Fumarate and nitrate reduction regulatory protein</fullName>
    </submittedName>
</protein>
<dbReference type="Gene3D" id="1.10.10.10">
    <property type="entry name" value="Winged helix-like DNA-binding domain superfamily/Winged helix DNA-binding domain"/>
    <property type="match status" value="1"/>
</dbReference>
<evidence type="ECO:0000256" key="2">
    <source>
        <dbReference type="ARBA" id="ARBA00023125"/>
    </source>
</evidence>
<dbReference type="RefSeq" id="WP_133157552.1">
    <property type="nucleotide sequence ID" value="NZ_CP037867.1"/>
</dbReference>
<gene>
    <name evidence="6" type="primary">fnr2</name>
    <name evidence="6" type="ORF">HPF_19105</name>
</gene>
<dbReference type="Proteomes" id="UP000293912">
    <property type="component" value="Chromosome"/>
</dbReference>
<feature type="domain" description="HTH crp-type" evidence="5">
    <location>
        <begin position="159"/>
        <end position="229"/>
    </location>
</feature>
<keyword evidence="2" id="KW-0238">DNA-binding</keyword>
<organism evidence="6 7">
    <name type="scientific">Hydrogenophaga pseudoflava</name>
    <name type="common">Pseudomonas carboxydoflava</name>
    <dbReference type="NCBI Taxonomy" id="47421"/>
    <lineage>
        <taxon>Bacteria</taxon>
        <taxon>Pseudomonadati</taxon>
        <taxon>Pseudomonadota</taxon>
        <taxon>Betaproteobacteria</taxon>
        <taxon>Burkholderiales</taxon>
        <taxon>Comamonadaceae</taxon>
        <taxon>Hydrogenophaga</taxon>
    </lineage>
</organism>
<dbReference type="InterPro" id="IPR000595">
    <property type="entry name" value="cNMP-bd_dom"/>
</dbReference>
<dbReference type="PROSITE" id="PS50042">
    <property type="entry name" value="CNMP_BINDING_3"/>
    <property type="match status" value="1"/>
</dbReference>
<dbReference type="InterPro" id="IPR018490">
    <property type="entry name" value="cNMP-bd_dom_sf"/>
</dbReference>
<keyword evidence="7" id="KW-1185">Reference proteome</keyword>
<dbReference type="InterPro" id="IPR036390">
    <property type="entry name" value="WH_DNA-bd_sf"/>
</dbReference>
<reference evidence="6 7" key="1">
    <citation type="submission" date="2019-03" db="EMBL/GenBank/DDBJ databases">
        <authorList>
            <person name="Sebastian G."/>
            <person name="Baumann P."/>
            <person name="Ruckert C."/>
            <person name="Kalinowski J."/>
            <person name="Nebel B."/>
            <person name="Takors R."/>
            <person name="Blombach B."/>
        </authorList>
    </citation>
    <scope>NUCLEOTIDE SEQUENCE [LARGE SCALE GENOMIC DNA]</scope>
    <source>
        <strain evidence="6 7">DSM 1084</strain>
    </source>
</reference>
<dbReference type="InterPro" id="IPR036388">
    <property type="entry name" value="WH-like_DNA-bd_sf"/>
</dbReference>
<dbReference type="PANTHER" id="PTHR24567">
    <property type="entry name" value="CRP FAMILY TRANSCRIPTIONAL REGULATORY PROTEIN"/>
    <property type="match status" value="1"/>
</dbReference>
<dbReference type="PANTHER" id="PTHR24567:SF75">
    <property type="entry name" value="FUMARATE AND NITRATE REDUCTION REGULATORY PROTEIN"/>
    <property type="match status" value="1"/>
</dbReference>
<dbReference type="SUPFAM" id="SSF46785">
    <property type="entry name" value="Winged helix' DNA-binding domain"/>
    <property type="match status" value="1"/>
</dbReference>
<evidence type="ECO:0000259" key="5">
    <source>
        <dbReference type="PROSITE" id="PS51063"/>
    </source>
</evidence>
<name>A0A4P6X182_HYDPS</name>
<dbReference type="InterPro" id="IPR014710">
    <property type="entry name" value="RmlC-like_jellyroll"/>
</dbReference>
<dbReference type="Pfam" id="PF13545">
    <property type="entry name" value="HTH_Crp_2"/>
    <property type="match status" value="1"/>
</dbReference>
<dbReference type="Pfam" id="PF00027">
    <property type="entry name" value="cNMP_binding"/>
    <property type="match status" value="1"/>
</dbReference>
<dbReference type="InterPro" id="IPR012318">
    <property type="entry name" value="HTH_CRP"/>
</dbReference>
<dbReference type="GO" id="GO:0003700">
    <property type="term" value="F:DNA-binding transcription factor activity"/>
    <property type="evidence" value="ECO:0007669"/>
    <property type="project" value="TreeGrafter"/>
</dbReference>
<dbReference type="SUPFAM" id="SSF51206">
    <property type="entry name" value="cAMP-binding domain-like"/>
    <property type="match status" value="1"/>
</dbReference>
<dbReference type="InterPro" id="IPR050397">
    <property type="entry name" value="Env_Response_Regulators"/>
</dbReference>
<dbReference type="Gene3D" id="2.60.120.10">
    <property type="entry name" value="Jelly Rolls"/>
    <property type="match status" value="1"/>
</dbReference>
<keyword evidence="3" id="KW-0804">Transcription</keyword>
<evidence type="ECO:0000256" key="3">
    <source>
        <dbReference type="ARBA" id="ARBA00023163"/>
    </source>
</evidence>
<feature type="domain" description="Cyclic nucleotide-binding" evidence="4">
    <location>
        <begin position="26"/>
        <end position="145"/>
    </location>
</feature>
<dbReference type="KEGG" id="hpse:HPF_19105"/>
<dbReference type="GO" id="GO:0003677">
    <property type="term" value="F:DNA binding"/>
    <property type="evidence" value="ECO:0007669"/>
    <property type="project" value="UniProtKB-KW"/>
</dbReference>
<evidence type="ECO:0000256" key="1">
    <source>
        <dbReference type="ARBA" id="ARBA00023015"/>
    </source>
</evidence>
<dbReference type="PROSITE" id="PS51063">
    <property type="entry name" value="HTH_CRP_2"/>
    <property type="match status" value="1"/>
</dbReference>
<accession>A0A4P6X182</accession>
<keyword evidence="1" id="KW-0805">Transcription regulation</keyword>
<proteinExistence type="predicted"/>
<dbReference type="AlphaFoldDB" id="A0A4P6X182"/>
<evidence type="ECO:0000313" key="7">
    <source>
        <dbReference type="Proteomes" id="UP000293912"/>
    </source>
</evidence>
<sequence length="236" mass="26777">MIPIKTESAWRGTADCRACGIRDMVLFADLHEDDFNLIHAPIDDLEYAPGHALVRMGETATSLFTLRAGMVKLVRNTVDGRQRIVRVLRSGDVIGLEALMGPTYDSDAIALTNVRVCRLPLQVIQRLNRETPRLHQRLLERWHRSLKEADDWLADLNFGNARQRLAGLILKMRTDQDPALCTLFSREDMGAMLDLKLETVSRTLNAFVREGLIEPMDRIGRAYRIVDAERLSSPKD</sequence>
<dbReference type="EMBL" id="CP037867">
    <property type="protein sequence ID" value="QBM29810.1"/>
    <property type="molecule type" value="Genomic_DNA"/>
</dbReference>
<dbReference type="SMART" id="SM00100">
    <property type="entry name" value="cNMP"/>
    <property type="match status" value="1"/>
</dbReference>
<dbReference type="SMART" id="SM00419">
    <property type="entry name" value="HTH_CRP"/>
    <property type="match status" value="1"/>
</dbReference>
<evidence type="ECO:0000259" key="4">
    <source>
        <dbReference type="PROSITE" id="PS50042"/>
    </source>
</evidence>
<dbReference type="GO" id="GO:0005829">
    <property type="term" value="C:cytosol"/>
    <property type="evidence" value="ECO:0007669"/>
    <property type="project" value="TreeGrafter"/>
</dbReference>